<dbReference type="AlphaFoldDB" id="H6Q608"/>
<dbReference type="STRING" id="698757.Pogu_0011"/>
<sequence length="111" mass="12292">MKWGLVRPVEAGGARVAKRKVFEVLAPRSDTVEEFKRVYAYQREKSPALDCLRQLQLNAVARSPVKCSPVAREEAEKLAKALLEMARAGLIDGEDADVKALKVALGAEWWA</sequence>
<evidence type="ECO:0000313" key="1">
    <source>
        <dbReference type="EMBL" id="AFA38038.1"/>
    </source>
</evidence>
<proteinExistence type="predicted"/>
<accession>H6Q608</accession>
<evidence type="ECO:0000313" key="2">
    <source>
        <dbReference type="Proteomes" id="UP000009062"/>
    </source>
</evidence>
<reference evidence="1 2" key="1">
    <citation type="journal article" date="2012" name="Stand. Genomic Sci.">
        <title>Complete genome sequence of Pyrobaculum oguniense.</title>
        <authorList>
            <person name="Bernick D.L."/>
            <person name="Karplus K."/>
            <person name="Lui L.M."/>
            <person name="Coker J.K."/>
            <person name="Murphy J.N."/>
            <person name="Chan P.P."/>
            <person name="Cozen A.E."/>
            <person name="Lowe T.M."/>
        </authorList>
    </citation>
    <scope>NUCLEOTIDE SEQUENCE [LARGE SCALE GENOMIC DNA]</scope>
    <source>
        <strain evidence="1 2">TE7</strain>
    </source>
</reference>
<name>H6Q608_PYROT</name>
<protein>
    <submittedName>
        <fullName evidence="1">Uncharacterized protein</fullName>
    </submittedName>
</protein>
<keyword evidence="2" id="KW-1185">Reference proteome</keyword>
<dbReference type="HOGENOM" id="CLU_2152719_0_0_2"/>
<gene>
    <name evidence="1" type="ordered locus">Pogu_0011</name>
</gene>
<organism evidence="1 2">
    <name type="scientific">Pyrobaculum oguniense (strain DSM 13380 / JCM 10595 / TE7)</name>
    <dbReference type="NCBI Taxonomy" id="698757"/>
    <lineage>
        <taxon>Archaea</taxon>
        <taxon>Thermoproteota</taxon>
        <taxon>Thermoprotei</taxon>
        <taxon>Thermoproteales</taxon>
        <taxon>Thermoproteaceae</taxon>
        <taxon>Pyrobaculum</taxon>
    </lineage>
</organism>
<dbReference type="Proteomes" id="UP000009062">
    <property type="component" value="Chromosome"/>
</dbReference>
<dbReference type="EMBL" id="CP003316">
    <property type="protein sequence ID" value="AFA38038.1"/>
    <property type="molecule type" value="Genomic_DNA"/>
</dbReference>
<dbReference type="KEGG" id="pog:Pogu_0011"/>